<sequence length="55" mass="6432">MDKKGKRQKLRTEEEEPTIAPSMEMDELEEDASFEDIATGNYTRVTKLDVDRLRD</sequence>
<name>F5L5J5_CALTT</name>
<evidence type="ECO:0000313" key="3">
    <source>
        <dbReference type="EMBL" id="QZT35531.1"/>
    </source>
</evidence>
<dbReference type="KEGG" id="cthu:HUR95_03930"/>
<accession>F5L5J5</accession>
<evidence type="ECO:0000256" key="1">
    <source>
        <dbReference type="SAM" id="MobiDB-lite"/>
    </source>
</evidence>
<keyword evidence="5" id="KW-1185">Reference proteome</keyword>
<proteinExistence type="predicted"/>
<organism evidence="2 4">
    <name type="scientific">Caldalkalibacillus thermarum (strain TA2.A1)</name>
    <dbReference type="NCBI Taxonomy" id="986075"/>
    <lineage>
        <taxon>Bacteria</taxon>
        <taxon>Bacillati</taxon>
        <taxon>Bacillota</taxon>
        <taxon>Bacilli</taxon>
        <taxon>Bacillales</taxon>
        <taxon>Bacillaceae</taxon>
        <taxon>Caldalkalibacillus</taxon>
    </lineage>
</organism>
<evidence type="ECO:0000313" key="4">
    <source>
        <dbReference type="Proteomes" id="UP000010716"/>
    </source>
</evidence>
<evidence type="ECO:0000313" key="2">
    <source>
        <dbReference type="EMBL" id="EGL83393.1"/>
    </source>
</evidence>
<reference evidence="2 4" key="1">
    <citation type="journal article" date="2011" name="J. Bacteriol.">
        <title>Draft genome sequence of the thermoalkaliphilic Caldalkalibacillus thermarum strain TA2.A1.</title>
        <authorList>
            <person name="Kalamorz F."/>
            <person name="Keis S."/>
            <person name="McMillan D.G."/>
            <person name="Olsson K."/>
            <person name="Stanton J.A."/>
            <person name="Stockwell P."/>
            <person name="Black M.A."/>
            <person name="Klingeman D.M."/>
            <person name="Land M.L."/>
            <person name="Han C.S."/>
            <person name="Martin S.L."/>
            <person name="Becher S.A."/>
            <person name="Peddie C.J."/>
            <person name="Morgan H.W."/>
            <person name="Matthies D."/>
            <person name="Preiss L."/>
            <person name="Meier T."/>
            <person name="Brown S.D."/>
            <person name="Cook G.M."/>
        </authorList>
    </citation>
    <scope>NUCLEOTIDE SEQUENCE [LARGE SCALE GENOMIC DNA]</scope>
    <source>
        <strain evidence="2 4">TA2.A1</strain>
    </source>
</reference>
<gene>
    <name evidence="2" type="ORF">CathTA2_1058</name>
    <name evidence="3" type="ORF">HUR95_03930</name>
</gene>
<reference evidence="3 5" key="2">
    <citation type="journal article" date="2020" name="Extremophiles">
        <title>Genomic analysis of Caldalkalibacillus thermarum TA2.A1 reveals aerobic alkaliphilic metabolism and evolutionary hallmarks linking alkaliphilic bacteria and plant life.</title>
        <authorList>
            <person name="de Jong S.I."/>
            <person name="van den Broek M.A."/>
            <person name="Merkel A.Y."/>
            <person name="de la Torre Cortes P."/>
            <person name="Kalamorz F."/>
            <person name="Cook G.M."/>
            <person name="van Loosdrecht M.C.M."/>
            <person name="McMillan D.G.G."/>
        </authorList>
    </citation>
    <scope>NUCLEOTIDE SEQUENCE [LARGE SCALE GENOMIC DNA]</scope>
    <source>
        <strain evidence="3 5">TA2.A1</strain>
    </source>
</reference>
<dbReference type="Proteomes" id="UP000825179">
    <property type="component" value="Chromosome"/>
</dbReference>
<dbReference type="EMBL" id="CP082237">
    <property type="protein sequence ID" value="QZT35531.1"/>
    <property type="molecule type" value="Genomic_DNA"/>
</dbReference>
<dbReference type="AlphaFoldDB" id="F5L5J5"/>
<dbReference type="Proteomes" id="UP000010716">
    <property type="component" value="Unassembled WGS sequence"/>
</dbReference>
<evidence type="ECO:0000313" key="5">
    <source>
        <dbReference type="Proteomes" id="UP000825179"/>
    </source>
</evidence>
<protein>
    <submittedName>
        <fullName evidence="2">Uncharacterized protein</fullName>
    </submittedName>
</protein>
<feature type="region of interest" description="Disordered" evidence="1">
    <location>
        <begin position="1"/>
        <end position="22"/>
    </location>
</feature>
<dbReference type="RefSeq" id="WP_007503792.1">
    <property type="nucleotide sequence ID" value="NZ_AFCE01000108.1"/>
</dbReference>
<reference evidence="3" key="3">
    <citation type="submission" date="2021-08" db="EMBL/GenBank/DDBJ databases">
        <authorList>
            <person name="de Jong S."/>
            <person name="van den Broek M."/>
            <person name="Merkel A."/>
            <person name="de la Torre Cortes P."/>
            <person name="Kalamorz F."/>
            <person name="Cook G."/>
            <person name="van Loosdrecht M."/>
            <person name="McMillan D."/>
        </authorList>
    </citation>
    <scope>NUCLEOTIDE SEQUENCE</scope>
    <source>
        <strain evidence="3">TA2.A1</strain>
    </source>
</reference>
<dbReference type="EMBL" id="AFCE01000108">
    <property type="protein sequence ID" value="EGL83393.1"/>
    <property type="molecule type" value="Genomic_DNA"/>
</dbReference>